<dbReference type="InterPro" id="IPR001296">
    <property type="entry name" value="Glyco_trans_1"/>
</dbReference>
<dbReference type="Gene3D" id="3.40.50.2000">
    <property type="entry name" value="Glycogen Phosphorylase B"/>
    <property type="match status" value="2"/>
</dbReference>
<dbReference type="OrthoDB" id="9790710at2"/>
<proteinExistence type="predicted"/>
<keyword evidence="3" id="KW-1185">Reference proteome</keyword>
<name>A0A4R3J5V4_9RHOB</name>
<dbReference type="Pfam" id="PF00534">
    <property type="entry name" value="Glycos_transf_1"/>
    <property type="match status" value="1"/>
</dbReference>
<protein>
    <submittedName>
        <fullName evidence="2">Glycosyltransferase involved in cell wall biosynthesis</fullName>
    </submittedName>
</protein>
<dbReference type="Proteomes" id="UP000295696">
    <property type="component" value="Unassembled WGS sequence"/>
</dbReference>
<feature type="domain" description="Glycosyl transferase family 1" evidence="1">
    <location>
        <begin position="187"/>
        <end position="329"/>
    </location>
</feature>
<reference evidence="2 3" key="1">
    <citation type="submission" date="2019-03" db="EMBL/GenBank/DDBJ databases">
        <title>Genomic Encyclopedia of Type Strains, Phase IV (KMG-IV): sequencing the most valuable type-strain genomes for metagenomic binning, comparative biology and taxonomic classification.</title>
        <authorList>
            <person name="Goeker M."/>
        </authorList>
    </citation>
    <scope>NUCLEOTIDE SEQUENCE [LARGE SCALE GENOMIC DNA]</scope>
    <source>
        <strain evidence="2 3">DSM 104836</strain>
    </source>
</reference>
<evidence type="ECO:0000259" key="1">
    <source>
        <dbReference type="Pfam" id="PF00534"/>
    </source>
</evidence>
<organism evidence="2 3">
    <name type="scientific">Primorskyibacter sedentarius</name>
    <dbReference type="NCBI Taxonomy" id="745311"/>
    <lineage>
        <taxon>Bacteria</taxon>
        <taxon>Pseudomonadati</taxon>
        <taxon>Pseudomonadota</taxon>
        <taxon>Alphaproteobacteria</taxon>
        <taxon>Rhodobacterales</taxon>
        <taxon>Roseobacteraceae</taxon>
        <taxon>Primorskyibacter</taxon>
    </lineage>
</organism>
<comment type="caution">
    <text evidence="2">The sequence shown here is derived from an EMBL/GenBank/DDBJ whole genome shotgun (WGS) entry which is preliminary data.</text>
</comment>
<dbReference type="RefSeq" id="WP_132246832.1">
    <property type="nucleotide sequence ID" value="NZ_SLZU01000013.1"/>
</dbReference>
<dbReference type="AlphaFoldDB" id="A0A4R3J5V4"/>
<keyword evidence="2" id="KW-0808">Transferase</keyword>
<gene>
    <name evidence="2" type="ORF">EDD52_1137</name>
</gene>
<evidence type="ECO:0000313" key="2">
    <source>
        <dbReference type="EMBL" id="TCS60715.1"/>
    </source>
</evidence>
<sequence length="372" mass="41580">MKVALIHYWLVGMRGGEKVLEELCRIFPQATIFTHVCDRSALSPTLRAMKIVETSIARLPMARRLYPSYLSFMPRALEGIDLSGFDLVISSEAGPAKGVIAPPDALHLCYCHSPMRYIWDQYHIYRNEANAVTRIAMPFLAHRLRQWDVTSAARVDGFIANSGHVARRINKYWRRDASVVHPPVDVDRFSIGEKEPEDYYLWVGELASYKRPDIAIRAFAELDRRLLVVGGPEKMKRKLAPAKGPKTEFLGAVSQDRLAELMRNCRALIYPGEEDFGIIPVEVMASGRPVIAFGRGGACETVVDRKTGLLFEKQTSEGLADAVKTFEAEGLHNLDPALLRQHAMRFAPGVFRDGILSELSAHGIRLADDPAP</sequence>
<dbReference type="PANTHER" id="PTHR12526:SF584">
    <property type="entry name" value="GLYCOSYLTRANSFERASE"/>
    <property type="match status" value="1"/>
</dbReference>
<dbReference type="SUPFAM" id="SSF53756">
    <property type="entry name" value="UDP-Glycosyltransferase/glycogen phosphorylase"/>
    <property type="match status" value="1"/>
</dbReference>
<accession>A0A4R3J5V4</accession>
<dbReference type="PANTHER" id="PTHR12526">
    <property type="entry name" value="GLYCOSYLTRANSFERASE"/>
    <property type="match status" value="1"/>
</dbReference>
<dbReference type="EMBL" id="SLZU01000013">
    <property type="protein sequence ID" value="TCS60715.1"/>
    <property type="molecule type" value="Genomic_DNA"/>
</dbReference>
<dbReference type="GO" id="GO:0016757">
    <property type="term" value="F:glycosyltransferase activity"/>
    <property type="evidence" value="ECO:0007669"/>
    <property type="project" value="InterPro"/>
</dbReference>
<evidence type="ECO:0000313" key="3">
    <source>
        <dbReference type="Proteomes" id="UP000295696"/>
    </source>
</evidence>